<dbReference type="PRINTS" id="PR00722">
    <property type="entry name" value="CHYMOTRYPSIN"/>
</dbReference>
<evidence type="ECO:0000256" key="6">
    <source>
        <dbReference type="ARBA" id="ARBA00023157"/>
    </source>
</evidence>
<dbReference type="EMBL" id="AGCU01142645">
    <property type="status" value="NOT_ANNOTATED_CDS"/>
    <property type="molecule type" value="Genomic_DNA"/>
</dbReference>
<keyword evidence="10" id="KW-1185">Reference proteome</keyword>
<organism evidence="9 10">
    <name type="scientific">Pelodiscus sinensis</name>
    <name type="common">Chinese softshell turtle</name>
    <name type="synonym">Trionyx sinensis</name>
    <dbReference type="NCBI Taxonomy" id="13735"/>
    <lineage>
        <taxon>Eukaryota</taxon>
        <taxon>Metazoa</taxon>
        <taxon>Chordata</taxon>
        <taxon>Craniata</taxon>
        <taxon>Vertebrata</taxon>
        <taxon>Euteleostomi</taxon>
        <taxon>Archelosauria</taxon>
        <taxon>Testudinata</taxon>
        <taxon>Testudines</taxon>
        <taxon>Cryptodira</taxon>
        <taxon>Trionychia</taxon>
        <taxon>Trionychidae</taxon>
        <taxon>Pelodiscus</taxon>
    </lineage>
</organism>
<keyword evidence="5" id="KW-0865">Zymogen</keyword>
<name>K7FWF5_PELSI</name>
<dbReference type="InterPro" id="IPR033116">
    <property type="entry name" value="TRYPSIN_SER"/>
</dbReference>
<reference evidence="10" key="2">
    <citation type="journal article" date="2013" name="Nat. Genet.">
        <title>The draft genomes of soft-shell turtle and green sea turtle yield insights into the development and evolution of the turtle-specific body plan.</title>
        <authorList>
            <person name="Wang Z."/>
            <person name="Pascual-Anaya J."/>
            <person name="Zadissa A."/>
            <person name="Li W."/>
            <person name="Niimura Y."/>
            <person name="Huang Z."/>
            <person name="Li C."/>
            <person name="White S."/>
            <person name="Xiong Z."/>
            <person name="Fang D."/>
            <person name="Wang B."/>
            <person name="Ming Y."/>
            <person name="Chen Y."/>
            <person name="Zheng Y."/>
            <person name="Kuraku S."/>
            <person name="Pignatelli M."/>
            <person name="Herrero J."/>
            <person name="Beal K."/>
            <person name="Nozawa M."/>
            <person name="Li Q."/>
            <person name="Wang J."/>
            <person name="Zhang H."/>
            <person name="Yu L."/>
            <person name="Shigenobu S."/>
            <person name="Wang J."/>
            <person name="Liu J."/>
            <person name="Flicek P."/>
            <person name="Searle S."/>
            <person name="Wang J."/>
            <person name="Kuratani S."/>
            <person name="Yin Y."/>
            <person name="Aken B."/>
            <person name="Zhang G."/>
            <person name="Irie N."/>
        </authorList>
    </citation>
    <scope>NUCLEOTIDE SEQUENCE [LARGE SCALE GENOMIC DNA]</scope>
    <source>
        <strain evidence="10">Daiwa-1</strain>
    </source>
</reference>
<sequence>QPHSRPYMAFLEIQDGDENYTSSGFLVAEKFVLTAAHCRALGLYSKIAVILGAHDVTKQEPSQQRIRVRRQIPHPQYDRENLKNDIMLLQLEKPAKLNGFVKTIPLPEPGERVEPGTACSVAGWGRTIGASNVLQEVDVEVLEDDECLKYDYYDPATMLSARHPQKCRDTARGDSGGPLVCDGKAQGIVSRVSDPGITSGMYMRVSAFIDWIRNAKKLL</sequence>
<dbReference type="EMBL" id="AGCU01142646">
    <property type="status" value="NOT_ANNOTATED_CDS"/>
    <property type="molecule type" value="Genomic_DNA"/>
</dbReference>
<dbReference type="Gene3D" id="2.40.10.10">
    <property type="entry name" value="Trypsin-like serine proteases"/>
    <property type="match status" value="2"/>
</dbReference>
<dbReference type="GO" id="GO:0006508">
    <property type="term" value="P:proteolysis"/>
    <property type="evidence" value="ECO:0007669"/>
    <property type="project" value="UniProtKB-KW"/>
</dbReference>
<evidence type="ECO:0000313" key="10">
    <source>
        <dbReference type="Proteomes" id="UP000007267"/>
    </source>
</evidence>
<keyword evidence="6" id="KW-1015">Disulfide bond</keyword>
<dbReference type="GO" id="GO:0004252">
    <property type="term" value="F:serine-type endopeptidase activity"/>
    <property type="evidence" value="ECO:0007669"/>
    <property type="project" value="InterPro"/>
</dbReference>
<evidence type="ECO:0000256" key="1">
    <source>
        <dbReference type="ARBA" id="ARBA00022670"/>
    </source>
</evidence>
<dbReference type="Pfam" id="PF00089">
    <property type="entry name" value="Trypsin"/>
    <property type="match status" value="1"/>
</dbReference>
<accession>K7FWF5</accession>
<keyword evidence="3 7" id="KW-0378">Hydrolase</keyword>
<reference evidence="10" key="1">
    <citation type="submission" date="2011-10" db="EMBL/GenBank/DDBJ databases">
        <authorList>
            <consortium name="Soft-shell Turtle Genome Consortium"/>
        </authorList>
    </citation>
    <scope>NUCLEOTIDE SEQUENCE [LARGE SCALE GENOMIC DNA]</scope>
    <source>
        <strain evidence="10">Daiwa-1</strain>
    </source>
</reference>
<dbReference type="InterPro" id="IPR001314">
    <property type="entry name" value="Peptidase_S1A"/>
</dbReference>
<reference evidence="9" key="3">
    <citation type="submission" date="2025-08" db="UniProtKB">
        <authorList>
            <consortium name="Ensembl"/>
        </authorList>
    </citation>
    <scope>IDENTIFICATION</scope>
</reference>
<evidence type="ECO:0000313" key="9">
    <source>
        <dbReference type="Ensembl" id="ENSPSIP00000012365.1"/>
    </source>
</evidence>
<proteinExistence type="predicted"/>
<dbReference type="PROSITE" id="PS50240">
    <property type="entry name" value="TRYPSIN_DOM"/>
    <property type="match status" value="1"/>
</dbReference>
<reference evidence="9" key="4">
    <citation type="submission" date="2025-09" db="UniProtKB">
        <authorList>
            <consortium name="Ensembl"/>
        </authorList>
    </citation>
    <scope>IDENTIFICATION</scope>
</reference>
<keyword evidence="1 7" id="KW-0645">Protease</keyword>
<evidence type="ECO:0000259" key="8">
    <source>
        <dbReference type="PROSITE" id="PS50240"/>
    </source>
</evidence>
<dbReference type="PROSITE" id="PS00135">
    <property type="entry name" value="TRYPSIN_SER"/>
    <property type="match status" value="1"/>
</dbReference>
<dbReference type="eggNOG" id="KOG3627">
    <property type="taxonomic scope" value="Eukaryota"/>
</dbReference>
<evidence type="ECO:0000256" key="2">
    <source>
        <dbReference type="ARBA" id="ARBA00022729"/>
    </source>
</evidence>
<dbReference type="InterPro" id="IPR018114">
    <property type="entry name" value="TRYPSIN_HIS"/>
</dbReference>
<dbReference type="CDD" id="cd00190">
    <property type="entry name" value="Tryp_SPc"/>
    <property type="match status" value="1"/>
</dbReference>
<dbReference type="PANTHER" id="PTHR24271">
    <property type="entry name" value="KALLIKREIN-RELATED"/>
    <property type="match status" value="1"/>
</dbReference>
<dbReference type="AlphaFoldDB" id="K7FWF5"/>
<dbReference type="GeneTree" id="ENSGT01030000234551"/>
<evidence type="ECO:0000256" key="4">
    <source>
        <dbReference type="ARBA" id="ARBA00022825"/>
    </source>
</evidence>
<dbReference type="InterPro" id="IPR043504">
    <property type="entry name" value="Peptidase_S1_PA_chymotrypsin"/>
</dbReference>
<dbReference type="InterPro" id="IPR001254">
    <property type="entry name" value="Trypsin_dom"/>
</dbReference>
<dbReference type="Ensembl" id="ENSPSIT00000012424.1">
    <property type="protein sequence ID" value="ENSPSIP00000012365.1"/>
    <property type="gene ID" value="ENSPSIG00000011120.1"/>
</dbReference>
<dbReference type="InterPro" id="IPR009003">
    <property type="entry name" value="Peptidase_S1_PA"/>
</dbReference>
<protein>
    <recommendedName>
        <fullName evidence="8">Peptidase S1 domain-containing protein</fullName>
    </recommendedName>
</protein>
<keyword evidence="4 7" id="KW-0720">Serine protease</keyword>
<dbReference type="SUPFAM" id="SSF50494">
    <property type="entry name" value="Trypsin-like serine proteases"/>
    <property type="match status" value="1"/>
</dbReference>
<dbReference type="SMART" id="SM00020">
    <property type="entry name" value="Tryp_SPc"/>
    <property type="match status" value="1"/>
</dbReference>
<dbReference type="HOGENOM" id="CLU_006842_1_0_1"/>
<dbReference type="STRING" id="13735.ENSPSIP00000012365"/>
<keyword evidence="2" id="KW-0732">Signal</keyword>
<evidence type="ECO:0000256" key="5">
    <source>
        <dbReference type="ARBA" id="ARBA00023145"/>
    </source>
</evidence>
<evidence type="ECO:0000256" key="7">
    <source>
        <dbReference type="RuleBase" id="RU363034"/>
    </source>
</evidence>
<dbReference type="FunFam" id="2.40.10.10:FF:000005">
    <property type="entry name" value="Serine protease 37"/>
    <property type="match status" value="1"/>
</dbReference>
<dbReference type="Proteomes" id="UP000007267">
    <property type="component" value="Unassembled WGS sequence"/>
</dbReference>
<evidence type="ECO:0000256" key="3">
    <source>
        <dbReference type="ARBA" id="ARBA00022801"/>
    </source>
</evidence>
<dbReference type="OMA" id="HANLCAG"/>
<dbReference type="PANTHER" id="PTHR24271:SF81">
    <property type="entry name" value="GRANZYME B"/>
    <property type="match status" value="1"/>
</dbReference>
<feature type="domain" description="Peptidase S1" evidence="8">
    <location>
        <begin position="1"/>
        <end position="217"/>
    </location>
</feature>
<dbReference type="PROSITE" id="PS00134">
    <property type="entry name" value="TRYPSIN_HIS"/>
    <property type="match status" value="1"/>
</dbReference>